<keyword evidence="8" id="KW-1185">Reference proteome</keyword>
<dbReference type="PROSITE" id="PS50294">
    <property type="entry name" value="WD_REPEATS_REGION"/>
    <property type="match status" value="2"/>
</dbReference>
<feature type="repeat" description="WD" evidence="3">
    <location>
        <begin position="1070"/>
        <end position="1111"/>
    </location>
</feature>
<dbReference type="InterPro" id="IPR049052">
    <property type="entry name" value="nSTAND1"/>
</dbReference>
<dbReference type="GO" id="GO:0007165">
    <property type="term" value="P:signal transduction"/>
    <property type="evidence" value="ECO:0007669"/>
    <property type="project" value="InterPro"/>
</dbReference>
<feature type="domain" description="Novel STAND NTPase 1" evidence="6">
    <location>
        <begin position="182"/>
        <end position="607"/>
    </location>
</feature>
<dbReference type="Gene3D" id="2.130.10.10">
    <property type="entry name" value="YVTN repeat-like/Quinoprotein amine dehydrogenase"/>
    <property type="match status" value="3"/>
</dbReference>
<dbReference type="Proteomes" id="UP000188836">
    <property type="component" value="Unassembled WGS sequence"/>
</dbReference>
<feature type="non-terminal residue" evidence="7">
    <location>
        <position position="1315"/>
    </location>
</feature>
<dbReference type="PANTHER" id="PTHR19848">
    <property type="entry name" value="WD40 REPEAT PROTEIN"/>
    <property type="match status" value="1"/>
</dbReference>
<organism evidence="7 8">
    <name type="scientific">Nocardia donostiensis</name>
    <dbReference type="NCBI Taxonomy" id="1538463"/>
    <lineage>
        <taxon>Bacteria</taxon>
        <taxon>Bacillati</taxon>
        <taxon>Actinomycetota</taxon>
        <taxon>Actinomycetes</taxon>
        <taxon>Mycobacteriales</taxon>
        <taxon>Nocardiaceae</taxon>
        <taxon>Nocardia</taxon>
    </lineage>
</organism>
<dbReference type="InterPro" id="IPR001680">
    <property type="entry name" value="WD40_rpt"/>
</dbReference>
<evidence type="ECO:0000256" key="3">
    <source>
        <dbReference type="PROSITE-ProRule" id="PRU00221"/>
    </source>
</evidence>
<dbReference type="PROSITE" id="PS50082">
    <property type="entry name" value="WD_REPEATS_2"/>
    <property type="match status" value="6"/>
</dbReference>
<accession>A0A1V2TG03</accession>
<dbReference type="InterPro" id="IPR036322">
    <property type="entry name" value="WD40_repeat_dom_sf"/>
</dbReference>
<evidence type="ECO:0000256" key="4">
    <source>
        <dbReference type="SAM" id="MobiDB-lite"/>
    </source>
</evidence>
<evidence type="ECO:0000259" key="6">
    <source>
        <dbReference type="Pfam" id="PF20703"/>
    </source>
</evidence>
<evidence type="ECO:0000259" key="5">
    <source>
        <dbReference type="Pfam" id="PF13676"/>
    </source>
</evidence>
<evidence type="ECO:0000313" key="7">
    <source>
        <dbReference type="EMBL" id="ONM48414.1"/>
    </source>
</evidence>
<dbReference type="InterPro" id="IPR035897">
    <property type="entry name" value="Toll_tir_struct_dom_sf"/>
</dbReference>
<name>A0A1V2TG03_9NOCA</name>
<reference evidence="7 8" key="1">
    <citation type="journal article" date="2016" name="Antonie Van Leeuwenhoek">
        <title>Nocardia donostiensis sp. nov., isolated from human respiratory specimens.</title>
        <authorList>
            <person name="Ercibengoa M."/>
            <person name="Bell M."/>
            <person name="Marimon J.M."/>
            <person name="Humrighouse B."/>
            <person name="Klenk H.P."/>
            <person name="Potter G."/>
            <person name="Perez-Trallero E."/>
        </authorList>
    </citation>
    <scope>NUCLEOTIDE SEQUENCE [LARGE SCALE GENOMIC DNA]</scope>
    <source>
        <strain evidence="7 8">X1655</strain>
    </source>
</reference>
<dbReference type="SUPFAM" id="SSF50978">
    <property type="entry name" value="WD40 repeat-like"/>
    <property type="match status" value="2"/>
</dbReference>
<dbReference type="Gene3D" id="3.40.50.300">
    <property type="entry name" value="P-loop containing nucleotide triphosphate hydrolases"/>
    <property type="match status" value="1"/>
</dbReference>
<dbReference type="PANTHER" id="PTHR19848:SF8">
    <property type="entry name" value="F-BOX AND WD REPEAT DOMAIN CONTAINING 7"/>
    <property type="match status" value="1"/>
</dbReference>
<feature type="repeat" description="WD" evidence="3">
    <location>
        <begin position="771"/>
        <end position="802"/>
    </location>
</feature>
<keyword evidence="2" id="KW-0677">Repeat</keyword>
<dbReference type="CDD" id="cd00200">
    <property type="entry name" value="WD40"/>
    <property type="match status" value="1"/>
</dbReference>
<dbReference type="Gene3D" id="3.40.50.10140">
    <property type="entry name" value="Toll/interleukin-1 receptor homology (TIR) domain"/>
    <property type="match status" value="1"/>
</dbReference>
<feature type="repeat" description="WD" evidence="3">
    <location>
        <begin position="945"/>
        <end position="979"/>
    </location>
</feature>
<dbReference type="Pfam" id="PF20703">
    <property type="entry name" value="nSTAND1"/>
    <property type="match status" value="1"/>
</dbReference>
<dbReference type="STRING" id="1538463.B0T36_05300"/>
<feature type="region of interest" description="Disordered" evidence="4">
    <location>
        <begin position="1194"/>
        <end position="1218"/>
    </location>
</feature>
<feature type="repeat" description="WD" evidence="3">
    <location>
        <begin position="1215"/>
        <end position="1256"/>
    </location>
</feature>
<dbReference type="SUPFAM" id="SSF52540">
    <property type="entry name" value="P-loop containing nucleoside triphosphate hydrolases"/>
    <property type="match status" value="1"/>
</dbReference>
<evidence type="ECO:0000313" key="8">
    <source>
        <dbReference type="Proteomes" id="UP000188836"/>
    </source>
</evidence>
<dbReference type="InterPro" id="IPR000157">
    <property type="entry name" value="TIR_dom"/>
</dbReference>
<evidence type="ECO:0000256" key="1">
    <source>
        <dbReference type="ARBA" id="ARBA00022574"/>
    </source>
</evidence>
<dbReference type="InterPro" id="IPR027417">
    <property type="entry name" value="P-loop_NTPase"/>
</dbReference>
<feature type="repeat" description="WD" evidence="3">
    <location>
        <begin position="903"/>
        <end position="937"/>
    </location>
</feature>
<dbReference type="SUPFAM" id="SSF52200">
    <property type="entry name" value="Toll/Interleukin receptor TIR domain"/>
    <property type="match status" value="1"/>
</dbReference>
<comment type="caution">
    <text evidence="7">The sequence shown here is derived from an EMBL/GenBank/DDBJ whole genome shotgun (WGS) entry which is preliminary data.</text>
</comment>
<sequence>MPLFEYRSEGPIIVSRIFISHSSRDNTWAVAVRQWLIEQQPDLAQDIFLDIDPEIGIHSGQRWKVALRAAVERCEAVVCLVSRHWLASHECEAEYRAAEYLGKRIYCARIEPLDGVHDITREWQRCDLYGDDPVTEVHIDSDREPVTLRTAGLQQLLTGLRAAGIGADHFPWPPLNDPDRAPYRGWNPFEPVDAAVFFGRDEQVLHAIDELRTMRTGGTKSLFVVIGPSGVGKSSFLRAGMIPRLLRDDRHFVVLDTMRPERDAITGVHGLAATLHSTRRRLGLSSTDLGDIKAALAAQDTALLREWLAEIQDAAGQRLLDAEVAAPTLVLPVDQAEELVAADTSPESTTLLDLLSDLLSAPIGERLSLIVVVTIRTDRYEDLKATPQLTSIDTLIFDDLRPMSPDRFRDVIVGPATRAARHLDIAPDLVDRLRTDCRDGADALPLLSLTLANLYEDYGHSGKITLAHYMATGGLDKVVATKINQILSQDPEARHRELELLRRAFIPGLATFAPDGEHPMRRISRWDDLPDAAKPLLDQFVDLRLLVKDHRRTDDGHDETVVEVALESLLRQWDDLAGWLREEADNLRTADNLERSTTEWNRNNRDPAWLLTGARLLDAETLVERPGFRDRLASARPYLAASRQHEDTRRDNELRTAQAHAAALRKRAQTLIVLTTVAAMVAVTAGFFYFRARDAERRATDLADASLAARLVQDAQYQLTTGLDERRGVLEIIAAHELSPETTTTAVLAVQYQMRNVAKITDIPFNSPDPLSISPDGRWIVTGGGEGAVQVWDTNTGAEPRVLHSTGTHSINAAAISPDGHRIVTSDSSGMFIGDSKGVVRVWDTTTGAEPRVLPGTGTVQVDAVAISADGRWVVTGGDEGVRVWETDSASAVPHPPLGTGPVEAVAISADGRWVVTSGDKGGVQVWDRSSADPAPRPLLGTGLVEAVAISADGRWVVTGGDEGGVRVWDTNADADSVAEPPALPGIGPRPVSAVAISPDGHRIVSSDSAGVVRMWGTVSAEAEPRALPDAGSYTIKEVAMSPDGRFIVADNDDGVRVWGPTDAEPRNFSSGSNEPVTAVAISPDGRWIVTGGAKGGVRVWDTDSASAVPDNLPGTGTSSINAVAISPDGQWIVAGDNDDGVRVWGPTTDAEPRNFSNGSNEPITAVAISPDGRWIVTGDYARKVRVGNTTDAELHVLPDPDPATNPEPSAGVGDGADNGRVEAVAISPDGNYIVTGDDAGRVRVWNTNLSRDTVSLAANGGGYIRTYSLDPRGWSINAVSGIGGFAVLPIPNSKPGMEQLCSKLTTTMSKAEWD</sequence>
<dbReference type="Pfam" id="PF13676">
    <property type="entry name" value="TIR_2"/>
    <property type="match status" value="1"/>
</dbReference>
<gene>
    <name evidence="7" type="ORF">B0T46_11910</name>
</gene>
<keyword evidence="1 3" id="KW-0853">WD repeat</keyword>
<dbReference type="InterPro" id="IPR015943">
    <property type="entry name" value="WD40/YVTN_repeat-like_dom_sf"/>
</dbReference>
<dbReference type="EMBL" id="MUMY01000009">
    <property type="protein sequence ID" value="ONM48414.1"/>
    <property type="molecule type" value="Genomic_DNA"/>
</dbReference>
<dbReference type="Pfam" id="PF00400">
    <property type="entry name" value="WD40"/>
    <property type="match status" value="10"/>
</dbReference>
<proteinExistence type="predicted"/>
<protein>
    <submittedName>
        <fullName evidence="7">Uncharacterized protein</fullName>
    </submittedName>
</protein>
<feature type="domain" description="TIR" evidence="5">
    <location>
        <begin position="17"/>
        <end position="129"/>
    </location>
</feature>
<feature type="repeat" description="WD" evidence="3">
    <location>
        <begin position="1118"/>
        <end position="1145"/>
    </location>
</feature>
<dbReference type="SMART" id="SM00320">
    <property type="entry name" value="WD40"/>
    <property type="match status" value="11"/>
</dbReference>
<evidence type="ECO:0000256" key="2">
    <source>
        <dbReference type="ARBA" id="ARBA00022737"/>
    </source>
</evidence>